<comment type="caution">
    <text evidence="1">The sequence shown here is derived from an EMBL/GenBank/DDBJ whole genome shotgun (WGS) entry which is preliminary data.</text>
</comment>
<dbReference type="EMBL" id="JARUPT010000016">
    <property type="protein sequence ID" value="KAK0381599.1"/>
    <property type="molecule type" value="Genomic_DNA"/>
</dbReference>
<gene>
    <name evidence="1" type="ORF">CLIM01_01075</name>
</gene>
<name>A0ABQ9QCP0_9PEZI</name>
<protein>
    <submittedName>
        <fullName evidence="1">Uncharacterized protein</fullName>
    </submittedName>
</protein>
<organism evidence="1 2">
    <name type="scientific">Colletotrichum limetticola</name>
    <dbReference type="NCBI Taxonomy" id="1209924"/>
    <lineage>
        <taxon>Eukaryota</taxon>
        <taxon>Fungi</taxon>
        <taxon>Dikarya</taxon>
        <taxon>Ascomycota</taxon>
        <taxon>Pezizomycotina</taxon>
        <taxon>Sordariomycetes</taxon>
        <taxon>Hypocreomycetidae</taxon>
        <taxon>Glomerellales</taxon>
        <taxon>Glomerellaceae</taxon>
        <taxon>Colletotrichum</taxon>
        <taxon>Colletotrichum acutatum species complex</taxon>
    </lineage>
</organism>
<keyword evidence="2" id="KW-1185">Reference proteome</keyword>
<dbReference type="Proteomes" id="UP001169217">
    <property type="component" value="Unassembled WGS sequence"/>
</dbReference>
<evidence type="ECO:0000313" key="2">
    <source>
        <dbReference type="Proteomes" id="UP001169217"/>
    </source>
</evidence>
<accession>A0ABQ9QCP0</accession>
<evidence type="ECO:0000313" key="1">
    <source>
        <dbReference type="EMBL" id="KAK0381599.1"/>
    </source>
</evidence>
<sequence length="223" mass="24766">MGRRLQLRDEDCPLAAAPFSKRPRYTANHEASLRSRTRCHHAGLHTSTLFRLFGSWSLVTGQHCLGLQTQPLVSLDTPGQLAHSHRRGGHRGGDEAHLAHSLQMPCQPGHALPCEVVVSMYSLCAAVRPAYALRNIQVSHPSLSLLCRWRAPPPWFPVPSHPHPGPMSLPYAAALHFAQCFPLPDPNPTWRLLASLLLLSSYLARSYSSSWTRSPLWLIVLGF</sequence>
<reference evidence="1" key="1">
    <citation type="submission" date="2023-04" db="EMBL/GenBank/DDBJ databases">
        <title>Colletotrichum limetticola genome sequence.</title>
        <authorList>
            <person name="Baroncelli R."/>
        </authorList>
    </citation>
    <scope>NUCLEOTIDE SEQUENCE</scope>
    <source>
        <strain evidence="1">KLA-Anderson</strain>
    </source>
</reference>
<proteinExistence type="predicted"/>